<dbReference type="InterPro" id="IPR001128">
    <property type="entry name" value="Cyt_P450"/>
</dbReference>
<dbReference type="GO" id="GO:0020037">
    <property type="term" value="F:heme binding"/>
    <property type="evidence" value="ECO:0007669"/>
    <property type="project" value="InterPro"/>
</dbReference>
<dbReference type="SUPFAM" id="SSF48264">
    <property type="entry name" value="Cytochrome P450"/>
    <property type="match status" value="1"/>
</dbReference>
<sequence length="407" mass="45443">MSDASAVPVFDPNDPAQLGDLLGTYRRLRQHAPVQHTPIAGGTWLVTRFDDIRTLLRDTDALMKPPGTDHGAPLAGGPAERIYRGLMVLNDPPVHTRIRRLAEAALTRKGVAGMRERIETVVDEALDAVEARAEMEAVTELAFVVPLRVICGFLGIPAADRMRLLEWTPDFFRIFLPAANDAEGIAACHRACQNYIDYISELIAYRRAHPADDLFTALIQAEEIGQRLSPDELVSTVLSLLTGGFDTTMGMIAAGLYTLGRQPDQFERLRADPARLATPAVEEFIRWESPVGMTFRHFQQDQIVAGTRIPAGEPVWMSLLSANHDEARFDDPDRIDLERPNNQHLAFGGFRHFCIGNNLARLEGVVTFERLAKRWRSFEIPGDAPRRANFQFRSMSALPLRFVPVSR</sequence>
<dbReference type="GO" id="GO:0004497">
    <property type="term" value="F:monooxygenase activity"/>
    <property type="evidence" value="ECO:0007669"/>
    <property type="project" value="UniProtKB-KW"/>
</dbReference>
<keyword evidence="9" id="KW-1185">Reference proteome</keyword>
<dbReference type="AlphaFoldDB" id="A0A4R7NR61"/>
<organism evidence="8 9">
    <name type="scientific">Panacagrimonas perspica</name>
    <dbReference type="NCBI Taxonomy" id="381431"/>
    <lineage>
        <taxon>Bacteria</taxon>
        <taxon>Pseudomonadati</taxon>
        <taxon>Pseudomonadota</taxon>
        <taxon>Gammaproteobacteria</taxon>
        <taxon>Nevskiales</taxon>
        <taxon>Nevskiaceae</taxon>
        <taxon>Panacagrimonas</taxon>
    </lineage>
</organism>
<dbReference type="GO" id="GO:0005506">
    <property type="term" value="F:iron ion binding"/>
    <property type="evidence" value="ECO:0007669"/>
    <property type="project" value="InterPro"/>
</dbReference>
<keyword evidence="6" id="KW-0408">Iron</keyword>
<comment type="cofactor">
    <cofactor evidence="1">
        <name>heme</name>
        <dbReference type="ChEBI" id="CHEBI:30413"/>
    </cofactor>
</comment>
<evidence type="ECO:0000256" key="5">
    <source>
        <dbReference type="ARBA" id="ARBA00023002"/>
    </source>
</evidence>
<evidence type="ECO:0000256" key="3">
    <source>
        <dbReference type="ARBA" id="ARBA00022617"/>
    </source>
</evidence>
<evidence type="ECO:0000313" key="8">
    <source>
        <dbReference type="EMBL" id="TDU23347.1"/>
    </source>
</evidence>
<dbReference type="PRINTS" id="PR00359">
    <property type="entry name" value="BP450"/>
</dbReference>
<dbReference type="FunFam" id="1.10.630.10:FF:000018">
    <property type="entry name" value="Cytochrome P450 monooxygenase"/>
    <property type="match status" value="1"/>
</dbReference>
<evidence type="ECO:0000313" key="9">
    <source>
        <dbReference type="Proteomes" id="UP000295341"/>
    </source>
</evidence>
<evidence type="ECO:0000256" key="6">
    <source>
        <dbReference type="ARBA" id="ARBA00023004"/>
    </source>
</evidence>
<name>A0A4R7NR61_9GAMM</name>
<evidence type="ECO:0000256" key="4">
    <source>
        <dbReference type="ARBA" id="ARBA00022723"/>
    </source>
</evidence>
<dbReference type="RefSeq" id="WP_133884012.1">
    <property type="nucleotide sequence ID" value="NZ_SOBT01000013.1"/>
</dbReference>
<comment type="caution">
    <text evidence="8">The sequence shown here is derived from an EMBL/GenBank/DDBJ whole genome shotgun (WGS) entry which is preliminary data.</text>
</comment>
<protein>
    <submittedName>
        <fullName evidence="8">Cytochrome P450</fullName>
    </submittedName>
</protein>
<proteinExistence type="inferred from homology"/>
<keyword evidence="7" id="KW-0503">Monooxygenase</keyword>
<comment type="similarity">
    <text evidence="2">Belongs to the cytochrome P450 family.</text>
</comment>
<evidence type="ECO:0000256" key="1">
    <source>
        <dbReference type="ARBA" id="ARBA00001971"/>
    </source>
</evidence>
<evidence type="ECO:0000256" key="2">
    <source>
        <dbReference type="ARBA" id="ARBA00010617"/>
    </source>
</evidence>
<dbReference type="CDD" id="cd20625">
    <property type="entry name" value="CYP164-like"/>
    <property type="match status" value="1"/>
</dbReference>
<dbReference type="InterPro" id="IPR002397">
    <property type="entry name" value="Cyt_P450_B"/>
</dbReference>
<dbReference type="PANTHER" id="PTHR46696:SF1">
    <property type="entry name" value="CYTOCHROME P450 YJIB-RELATED"/>
    <property type="match status" value="1"/>
</dbReference>
<keyword evidence="5" id="KW-0560">Oxidoreductase</keyword>
<dbReference type="GO" id="GO:0016705">
    <property type="term" value="F:oxidoreductase activity, acting on paired donors, with incorporation or reduction of molecular oxygen"/>
    <property type="evidence" value="ECO:0007669"/>
    <property type="project" value="InterPro"/>
</dbReference>
<dbReference type="InterPro" id="IPR036396">
    <property type="entry name" value="Cyt_P450_sf"/>
</dbReference>
<keyword evidence="4" id="KW-0479">Metal-binding</keyword>
<dbReference type="Gene3D" id="1.10.630.10">
    <property type="entry name" value="Cytochrome P450"/>
    <property type="match status" value="1"/>
</dbReference>
<accession>A0A4R7NR61</accession>
<evidence type="ECO:0000256" key="7">
    <source>
        <dbReference type="ARBA" id="ARBA00023033"/>
    </source>
</evidence>
<dbReference type="Pfam" id="PF00067">
    <property type="entry name" value="p450"/>
    <property type="match status" value="1"/>
</dbReference>
<dbReference type="Proteomes" id="UP000295341">
    <property type="component" value="Unassembled WGS sequence"/>
</dbReference>
<dbReference type="PANTHER" id="PTHR46696">
    <property type="entry name" value="P450, PUTATIVE (EUROFUNG)-RELATED"/>
    <property type="match status" value="1"/>
</dbReference>
<gene>
    <name evidence="8" type="ORF">DFR24_4874</name>
</gene>
<reference evidence="8 9" key="1">
    <citation type="submission" date="2019-03" db="EMBL/GenBank/DDBJ databases">
        <title>Genomic Encyclopedia of Type Strains, Phase IV (KMG-IV): sequencing the most valuable type-strain genomes for metagenomic binning, comparative biology and taxonomic classification.</title>
        <authorList>
            <person name="Goeker M."/>
        </authorList>
    </citation>
    <scope>NUCLEOTIDE SEQUENCE [LARGE SCALE GENOMIC DNA]</scope>
    <source>
        <strain evidence="8 9">DSM 26377</strain>
    </source>
</reference>
<keyword evidence="3" id="KW-0349">Heme</keyword>
<dbReference type="EMBL" id="SOBT01000013">
    <property type="protein sequence ID" value="TDU23347.1"/>
    <property type="molecule type" value="Genomic_DNA"/>
</dbReference>